<dbReference type="Proteomes" id="UP000186698">
    <property type="component" value="Chromosome 3L"/>
</dbReference>
<feature type="coiled-coil region" evidence="10">
    <location>
        <begin position="151"/>
        <end position="178"/>
    </location>
</feature>
<evidence type="ECO:0000313" key="14">
    <source>
        <dbReference type="RefSeq" id="XP_018096657.1"/>
    </source>
</evidence>
<keyword evidence="6 10" id="KW-0175">Coiled coil</keyword>
<dbReference type="CTD" id="108704580"/>
<feature type="coiled-coil region" evidence="10">
    <location>
        <begin position="506"/>
        <end position="791"/>
    </location>
</feature>
<comment type="subcellular location">
    <subcellularLocation>
        <location evidence="1">Cytoplasm</location>
        <location evidence="1">Cytoskeleton</location>
    </subcellularLocation>
    <subcellularLocation>
        <location evidence="9">Presynapse</location>
    </subcellularLocation>
</comment>
<dbReference type="InterPro" id="IPR037245">
    <property type="entry name" value="FIP-RBD_C_sf"/>
</dbReference>
<feature type="compositionally biased region" description="Basic and acidic residues" evidence="11">
    <location>
        <begin position="811"/>
        <end position="827"/>
    </location>
</feature>
<dbReference type="GO" id="GO:0048167">
    <property type="term" value="P:regulation of synaptic plasticity"/>
    <property type="evidence" value="ECO:0007669"/>
    <property type="project" value="TreeGrafter"/>
</dbReference>
<keyword evidence="5" id="KW-0770">Synapse</keyword>
<keyword evidence="7" id="KW-0206">Cytoskeleton</keyword>
<evidence type="ECO:0000256" key="8">
    <source>
        <dbReference type="ARBA" id="ARBA00023273"/>
    </source>
</evidence>
<evidence type="ECO:0000256" key="9">
    <source>
        <dbReference type="ARBA" id="ARBA00034106"/>
    </source>
</evidence>
<dbReference type="InterPro" id="IPR019018">
    <property type="entry name" value="Rab-bd_FIP-RBD"/>
</dbReference>
<reference evidence="14" key="1">
    <citation type="submission" date="2025-08" db="UniProtKB">
        <authorList>
            <consortium name="RefSeq"/>
        </authorList>
    </citation>
    <scope>IDENTIFICATION</scope>
    <source>
        <strain evidence="14">J_2021</strain>
        <tissue evidence="14">Erythrocytes</tissue>
    </source>
</reference>
<dbReference type="Pfam" id="PF09457">
    <property type="entry name" value="RBD-FIP"/>
    <property type="match status" value="1"/>
</dbReference>
<dbReference type="InterPro" id="IPR019323">
    <property type="entry name" value="ELKS/CAST"/>
</dbReference>
<feature type="region of interest" description="Disordered" evidence="11">
    <location>
        <begin position="996"/>
        <end position="1016"/>
    </location>
</feature>
<name>A0A8J0U4B3_XENLA</name>
<dbReference type="GO" id="GO:0048788">
    <property type="term" value="C:cytoskeleton of presynaptic active zone"/>
    <property type="evidence" value="ECO:0007669"/>
    <property type="project" value="TreeGrafter"/>
</dbReference>
<feature type="region of interest" description="Disordered" evidence="11">
    <location>
        <begin position="811"/>
        <end position="835"/>
    </location>
</feature>
<evidence type="ECO:0000256" key="7">
    <source>
        <dbReference type="ARBA" id="ARBA00023212"/>
    </source>
</evidence>
<evidence type="ECO:0000313" key="15">
    <source>
        <dbReference type="Xenbase" id="XB-GENE-6487907"/>
    </source>
</evidence>
<evidence type="ECO:0000259" key="12">
    <source>
        <dbReference type="PROSITE" id="PS51511"/>
    </source>
</evidence>
<evidence type="ECO:0000256" key="6">
    <source>
        <dbReference type="ARBA" id="ARBA00023054"/>
    </source>
</evidence>
<evidence type="ECO:0000256" key="11">
    <source>
        <dbReference type="SAM" id="MobiDB-lite"/>
    </source>
</evidence>
<dbReference type="AlphaFoldDB" id="A0A8J0U4B3"/>
<sequence length="1125" mass="129341">MYGSSRSVGKVESTSQSPGRSPRLPRSPRLGHRRTNSSGGSSGGTPGGGSGKTLSMENIQSLNAAYATASPMYLSDHENVGGDTPKSTMTLGRSGGRLPYGVRMTAMGSSPNITTSGVASDTIAFGDHHLPPASMASTVPHSLRQARDNTIMDLQAQLKEVLRENDLLRKDVEVKESKLSSSMNSIKTFWSPELKKERALRKDEVSKITVWKEQYRVVQEENQHLQMSIQAMQDELRIQRDLNQLFQQDNVGHLNEPFTGELTEDNFRLLHAEHDRKAKELFLLHKTLEEMELRIDTQKQTLNARDESIKKLLEMLQSKGIPNKVMEEDHERTRRLAEAEMHMHHLESLLEQKEKENNIFREEFHRRFENAPDSAKTKALQTVIEMKDSKITSMERGLRDLEDEIQMLKSNGALSTEEREEEMKQMEVYRSHSKFMKNKVEQLKEELSAKENQAEELRKRASALQTELSSIGQVKQELSRKDTDLLALQTKLETLTNQFSDSKQHVEVLKESLTAKEQRAAILQTEVDALRLRLEEKESMLNKKTKQIQEMSEEKGTLSGEIHDLKDMLDVKERKVNVLQKKIENLQEQLRDKEKQLGSLKDRVKSLQADTTNTDTALTTLEEALAEKERIIERLKDQRDRDEREKLEELESYKKELKELREKVMVLQGDLSEKESSLLDLKEHASTLASSGLKKDSRLKTLEMALEQRKEEFLKLESQLRKAHEAALEAKSSPEMNERLQQLDREVARYREDAGKSQAEVDRLLDILKEMENEKNEKDTKIAELESITSRQIKDQNKKVATLKHKEQVEKKKNAQLLDEARRREDNLTDSSQQLQDLMHQKDDRIEELEEALRESVQITAEREMVLAQEESARNNYQKQVEELVSAMEKVKQELESMKAKLSSTQHSLAEKEIHLTNLRAERRKHLEEVLEMKQEALLAAISEKDANIALLELSSSKKKKTQDEVASLKREKDRLVQQLKQQTQNRMKLMADNYEGDHMKSSGHSNQTNHKPSPDQMIQPLIDLDQNRSKLKLYIGHLTALCQDRDPQILQELHPPAAYYLDDNQAAWEQRLQKMTPDELTKELEKCELESAELQEFANVILQQIADHCPDILEQVVNALEESS</sequence>
<dbReference type="GO" id="GO:0030424">
    <property type="term" value="C:axon"/>
    <property type="evidence" value="ECO:0007669"/>
    <property type="project" value="UniProtKB-SubCell"/>
</dbReference>
<protein>
    <submittedName>
        <fullName evidence="14">ELKS/Rab6-interacting/CAST family member 1 isoform X3</fullName>
    </submittedName>
</protein>
<dbReference type="Xenbase" id="XB-GENE-6487907">
    <property type="gene designation" value="erc1.L"/>
</dbReference>
<dbReference type="PANTHER" id="PTHR18861">
    <property type="entry name" value="ELKS/RAB6-INTERACTING/CAST PROTEIN"/>
    <property type="match status" value="1"/>
</dbReference>
<evidence type="ECO:0000313" key="13">
    <source>
        <dbReference type="Proteomes" id="UP000186698"/>
    </source>
</evidence>
<dbReference type="Gene3D" id="1.10.287.1490">
    <property type="match status" value="1"/>
</dbReference>
<dbReference type="GO" id="GO:0098882">
    <property type="term" value="F:structural constituent of presynaptic active zone"/>
    <property type="evidence" value="ECO:0007669"/>
    <property type="project" value="TreeGrafter"/>
</dbReference>
<feature type="compositionally biased region" description="Polar residues" evidence="11">
    <location>
        <begin position="1003"/>
        <end position="1012"/>
    </location>
</feature>
<evidence type="ECO:0000256" key="5">
    <source>
        <dbReference type="ARBA" id="ARBA00023018"/>
    </source>
</evidence>
<gene>
    <name evidence="14 15" type="primary">erc1.L</name>
</gene>
<evidence type="ECO:0000256" key="10">
    <source>
        <dbReference type="SAM" id="Coils"/>
    </source>
</evidence>
<dbReference type="RefSeq" id="XP_018096657.1">
    <property type="nucleotide sequence ID" value="XM_018241168.2"/>
</dbReference>
<evidence type="ECO:0000256" key="2">
    <source>
        <dbReference type="ARBA" id="ARBA00022448"/>
    </source>
</evidence>
<keyword evidence="8" id="KW-0966">Cell projection</keyword>
<dbReference type="GeneID" id="108704580"/>
<evidence type="ECO:0000256" key="4">
    <source>
        <dbReference type="ARBA" id="ARBA00022553"/>
    </source>
</evidence>
<keyword evidence="2" id="KW-0813">Transport</keyword>
<dbReference type="SUPFAM" id="SSF57997">
    <property type="entry name" value="Tropomyosin"/>
    <property type="match status" value="1"/>
</dbReference>
<feature type="compositionally biased region" description="Gly residues" evidence="11">
    <location>
        <begin position="40"/>
        <end position="51"/>
    </location>
</feature>
<dbReference type="Pfam" id="PF10174">
    <property type="entry name" value="Cast"/>
    <property type="match status" value="2"/>
</dbReference>
<evidence type="ECO:0000256" key="3">
    <source>
        <dbReference type="ARBA" id="ARBA00022490"/>
    </source>
</evidence>
<accession>A0A8J0U4B3</accession>
<feature type="coiled-coil region" evidence="10">
    <location>
        <begin position="336"/>
        <end position="467"/>
    </location>
</feature>
<keyword evidence="3" id="KW-0963">Cytoplasm</keyword>
<keyword evidence="13" id="KW-1185">Reference proteome</keyword>
<feature type="domain" description="FIP-RBD" evidence="12">
    <location>
        <begin position="1055"/>
        <end position="1117"/>
    </location>
</feature>
<dbReference type="PANTHER" id="PTHR18861:SF1">
    <property type="entry name" value="ELKS_RAB6-INTERACTING_CAST FAMILY MEMBER 1"/>
    <property type="match status" value="1"/>
</dbReference>
<dbReference type="OrthoDB" id="2019763at2759"/>
<evidence type="ECO:0000256" key="1">
    <source>
        <dbReference type="ARBA" id="ARBA00004245"/>
    </source>
</evidence>
<feature type="compositionally biased region" description="Low complexity" evidence="11">
    <location>
        <begin position="15"/>
        <end position="28"/>
    </location>
</feature>
<dbReference type="SUPFAM" id="SSF144270">
    <property type="entry name" value="Eferin C-derminal domain-like"/>
    <property type="match status" value="1"/>
</dbReference>
<organism evidence="13 14">
    <name type="scientific">Xenopus laevis</name>
    <name type="common">African clawed frog</name>
    <dbReference type="NCBI Taxonomy" id="8355"/>
    <lineage>
        <taxon>Eukaryota</taxon>
        <taxon>Metazoa</taxon>
        <taxon>Chordata</taxon>
        <taxon>Craniata</taxon>
        <taxon>Vertebrata</taxon>
        <taxon>Euteleostomi</taxon>
        <taxon>Amphibia</taxon>
        <taxon>Batrachia</taxon>
        <taxon>Anura</taxon>
        <taxon>Pipoidea</taxon>
        <taxon>Pipidae</taxon>
        <taxon>Xenopodinae</taxon>
        <taxon>Xenopus</taxon>
        <taxon>Xenopus</taxon>
    </lineage>
</organism>
<dbReference type="Gene3D" id="1.20.5.2440">
    <property type="match status" value="1"/>
</dbReference>
<feature type="region of interest" description="Disordered" evidence="11">
    <location>
        <begin position="1"/>
        <end position="55"/>
    </location>
</feature>
<dbReference type="AGR" id="Xenbase:XB-GENE-6487907"/>
<dbReference type="GO" id="GO:0007274">
    <property type="term" value="P:neuromuscular synaptic transmission"/>
    <property type="evidence" value="ECO:0007669"/>
    <property type="project" value="TreeGrafter"/>
</dbReference>
<proteinExistence type="predicted"/>
<keyword evidence="4" id="KW-0597">Phosphoprotein</keyword>
<dbReference type="PROSITE" id="PS51511">
    <property type="entry name" value="FIP_RBD"/>
    <property type="match status" value="1"/>
</dbReference>